<dbReference type="AlphaFoldDB" id="A0A834LTJ9"/>
<dbReference type="Proteomes" id="UP000626092">
    <property type="component" value="Unassembled WGS sequence"/>
</dbReference>
<name>A0A834LTJ9_RHOSS</name>
<protein>
    <submittedName>
        <fullName evidence="2">Uncharacterized protein</fullName>
    </submittedName>
</protein>
<proteinExistence type="predicted"/>
<evidence type="ECO:0000313" key="3">
    <source>
        <dbReference type="Proteomes" id="UP000626092"/>
    </source>
</evidence>
<feature type="signal peptide" evidence="1">
    <location>
        <begin position="1"/>
        <end position="15"/>
    </location>
</feature>
<keyword evidence="3" id="KW-1185">Reference proteome</keyword>
<organism evidence="2 3">
    <name type="scientific">Rhododendron simsii</name>
    <name type="common">Sims's rhododendron</name>
    <dbReference type="NCBI Taxonomy" id="118357"/>
    <lineage>
        <taxon>Eukaryota</taxon>
        <taxon>Viridiplantae</taxon>
        <taxon>Streptophyta</taxon>
        <taxon>Embryophyta</taxon>
        <taxon>Tracheophyta</taxon>
        <taxon>Spermatophyta</taxon>
        <taxon>Magnoliopsida</taxon>
        <taxon>eudicotyledons</taxon>
        <taxon>Gunneridae</taxon>
        <taxon>Pentapetalae</taxon>
        <taxon>asterids</taxon>
        <taxon>Ericales</taxon>
        <taxon>Ericaceae</taxon>
        <taxon>Ericoideae</taxon>
        <taxon>Rhodoreae</taxon>
        <taxon>Rhododendron</taxon>
    </lineage>
</organism>
<evidence type="ECO:0000256" key="1">
    <source>
        <dbReference type="SAM" id="SignalP"/>
    </source>
</evidence>
<gene>
    <name evidence="2" type="ORF">RHSIM_Rhsim03G0041900</name>
</gene>
<feature type="chain" id="PRO_5032457945" evidence="1">
    <location>
        <begin position="16"/>
        <end position="98"/>
    </location>
</feature>
<comment type="caution">
    <text evidence="2">The sequence shown here is derived from an EMBL/GenBank/DDBJ whole genome shotgun (WGS) entry which is preliminary data.</text>
</comment>
<reference evidence="2" key="1">
    <citation type="submission" date="2019-11" db="EMBL/GenBank/DDBJ databases">
        <authorList>
            <person name="Liu Y."/>
            <person name="Hou J."/>
            <person name="Li T.-Q."/>
            <person name="Guan C.-H."/>
            <person name="Wu X."/>
            <person name="Wu H.-Z."/>
            <person name="Ling F."/>
            <person name="Zhang R."/>
            <person name="Shi X.-G."/>
            <person name="Ren J.-P."/>
            <person name="Chen E.-F."/>
            <person name="Sun J.-M."/>
        </authorList>
    </citation>
    <scope>NUCLEOTIDE SEQUENCE</scope>
    <source>
        <strain evidence="2">Adult_tree_wgs_1</strain>
        <tissue evidence="2">Leaves</tissue>
    </source>
</reference>
<evidence type="ECO:0000313" key="2">
    <source>
        <dbReference type="EMBL" id="KAF7147659.1"/>
    </source>
</evidence>
<sequence>MVISLWWILANSSIAVNIETEKASSCFVGAYHVLIVHRARKEAATGEVVIRDLSASFRLFRLKEAQFFGLRENWTSSVNHYVGNLFVFRTYFLHRKIM</sequence>
<keyword evidence="1" id="KW-0732">Signal</keyword>
<accession>A0A834LTJ9</accession>
<dbReference type="EMBL" id="WJXA01000003">
    <property type="protein sequence ID" value="KAF7147659.1"/>
    <property type="molecule type" value="Genomic_DNA"/>
</dbReference>